<evidence type="ECO:0000313" key="3">
    <source>
        <dbReference type="EMBL" id="GBC99303.1"/>
    </source>
</evidence>
<dbReference type="Proteomes" id="UP000236173">
    <property type="component" value="Unassembled WGS sequence"/>
</dbReference>
<organism evidence="3 4">
    <name type="scientific">Candidatus Fervidibacter japonicus</name>
    <dbReference type="NCBI Taxonomy" id="2035412"/>
    <lineage>
        <taxon>Bacteria</taxon>
        <taxon>Candidatus Fervidibacterota</taxon>
        <taxon>Candidatus Fervidibacter</taxon>
    </lineage>
</organism>
<dbReference type="SUPFAM" id="SSF52540">
    <property type="entry name" value="P-loop containing nucleoside triphosphate hydrolases"/>
    <property type="match status" value="1"/>
</dbReference>
<dbReference type="InterPro" id="IPR045725">
    <property type="entry name" value="DUF6079_N"/>
</dbReference>
<sequence>MERIGDFVEVVDVNPVVQLASVRAAPRSQRLPAELAPLVDSYLVVEGANAAAAHGLLSALLTGGAFLLSGVYGTGKSHLLAMLGLLAEFPDARCRFTQRNPAWAPLLQPLADRRAFVAYISLDEFDPTAFALETIVANELAAEAQRKGFALPTETAARGEWLHTVWQTVHANGFAGIVVLLDELAMFLNAKSGEGLHRDASFLQFLAQATRRIPLLLVGALQRGAEDLQRIEPYALTQVRDRFQHTWVLSLAHALPLINQVLLRKRNEVTLRQRLSDLYRRSAWAQRFSAEHLFACYPFHPLTLRCLERSIGAFFSRTRSVVTFVQWAVRQRQDAEWQALITPDALIDHFEPDLHAHPQLRPFAQQVLLYFRRWDERHEAQGKVERMVKTLLAFQVGGEEPSAQTVAEALMQDADAIWAQLERLRTDANFVDAVRRTGSPDDTYRLDPQITVTDALHRRLNETMQALADEDPRLVRFAWECRSDEWAPPTLFEPRTLTVHWLRTQRRVLITVTDLRRVTAPQLHQAVANLASPHTDECLHLFVGVPVAVEEQRKHFSQLLSQLTRAGEVPAEPENRFAHAVAALLPRALKDAELRRWKENAAVWLLAQDLSLAESELGMKVLERVREMLPARQWETQRLMQRLYSDGVLVSLLTGAAGLEMGRSIGSESAGFDALIRNAAERLLPQVFPHFPAIAPRKEASAQTYNALTRLILKGLPAAALDINARRWLELVAMPLGIVAVVPAEAPATSSLQVATPPSPLTDAVLHTVGSGAPYRQVEAEMAKSELGLTPELTQLLIAALLRSGRLLAFDRNKEAMQPEAITVPLARSVALLRPAQVLDDDAWRKVRPLLTALLEGVPDTLTPENQQRVWTQLRERANAWKLTTQDVSARLSQWMRELTQTERQWQRTVETLHLCAELTKVILQPLNAADGLRQLAAWAMERNLDAAVLQEWRDAFEATATFFASSAQLLSAWRYLNAMPPKGLREELARSRSSLMAQLRGGDELVGASASFTAEFRRFLDAYASAYLAHHERVHNGEAFQRLRQLQQSEAVRLLAALSALPDAPEDGRNALRQLQQALAKQCAETALTLRPHLLRQPVCARCGLALGETVREDVDAVENAVVEALRKLQAWLCDEPQRQRLRRYAEATTGAERALLERVGALTLQSPIAEWQTVVAAQGLIQKALSPFAVVDADLEELCGILEGRYLTADEATILFRRWLDDKGASSETRLRFVRRTDKAPQRTRRNSEQAG</sequence>
<comment type="caution">
    <text evidence="3">The sequence shown here is derived from an EMBL/GenBank/DDBJ whole genome shotgun (WGS) entry which is preliminary data.</text>
</comment>
<evidence type="ECO:0000259" key="2">
    <source>
        <dbReference type="Pfam" id="PF19557"/>
    </source>
</evidence>
<evidence type="ECO:0000256" key="1">
    <source>
        <dbReference type="SAM" id="MobiDB-lite"/>
    </source>
</evidence>
<dbReference type="AlphaFoldDB" id="A0A2H5XDN8"/>
<reference evidence="4" key="1">
    <citation type="submission" date="2017-09" db="EMBL/GenBank/DDBJ databases">
        <title>Metaegenomics of thermophilic ammonia-oxidizing enrichment culture.</title>
        <authorList>
            <person name="Kato S."/>
            <person name="Suzuki K."/>
        </authorList>
    </citation>
    <scope>NUCLEOTIDE SEQUENCE [LARGE SCALE GENOMIC DNA]</scope>
</reference>
<protein>
    <recommendedName>
        <fullName evidence="2">DUF6079 domain-containing protein</fullName>
    </recommendedName>
</protein>
<accession>A0A2H5XDN8</accession>
<feature type="compositionally biased region" description="Basic and acidic residues" evidence="1">
    <location>
        <begin position="1234"/>
        <end position="1243"/>
    </location>
</feature>
<name>A0A2H5XDN8_9BACT</name>
<dbReference type="Pfam" id="PF19557">
    <property type="entry name" value="DUF6079_1st"/>
    <property type="match status" value="1"/>
</dbReference>
<feature type="domain" description="DUF6079" evidence="2">
    <location>
        <begin position="63"/>
        <end position="245"/>
    </location>
</feature>
<proteinExistence type="predicted"/>
<evidence type="ECO:0000313" key="4">
    <source>
        <dbReference type="Proteomes" id="UP000236173"/>
    </source>
</evidence>
<dbReference type="EMBL" id="BEHT01000024">
    <property type="protein sequence ID" value="GBC99303.1"/>
    <property type="molecule type" value="Genomic_DNA"/>
</dbReference>
<dbReference type="InterPro" id="IPR027417">
    <property type="entry name" value="P-loop_NTPase"/>
</dbReference>
<gene>
    <name evidence="3" type="ORF">HRbin17_01825</name>
</gene>
<feature type="region of interest" description="Disordered" evidence="1">
    <location>
        <begin position="1234"/>
        <end position="1254"/>
    </location>
</feature>